<comment type="caution">
    <text evidence="2">The sequence shown here is derived from an EMBL/GenBank/DDBJ whole genome shotgun (WGS) entry which is preliminary data.</text>
</comment>
<keyword evidence="1" id="KW-0812">Transmembrane</keyword>
<keyword evidence="1" id="KW-1133">Transmembrane helix</keyword>
<evidence type="ECO:0000256" key="1">
    <source>
        <dbReference type="SAM" id="Phobius"/>
    </source>
</evidence>
<dbReference type="EMBL" id="BKAV01000001">
    <property type="protein sequence ID" value="GEP98991.1"/>
    <property type="molecule type" value="Genomic_DNA"/>
</dbReference>
<accession>A0ABQ0XS52</accession>
<organism evidence="2 3">
    <name type="scientific">Staphylococcus arlettae</name>
    <dbReference type="NCBI Taxonomy" id="29378"/>
    <lineage>
        <taxon>Bacteria</taxon>
        <taxon>Bacillati</taxon>
        <taxon>Bacillota</taxon>
        <taxon>Bacilli</taxon>
        <taxon>Bacillales</taxon>
        <taxon>Staphylococcaceae</taxon>
        <taxon>Staphylococcus</taxon>
    </lineage>
</organism>
<keyword evidence="3" id="KW-1185">Reference proteome</keyword>
<keyword evidence="1" id="KW-0472">Membrane</keyword>
<name>A0ABQ0XS52_9STAP</name>
<evidence type="ECO:0000313" key="3">
    <source>
        <dbReference type="Proteomes" id="UP000321598"/>
    </source>
</evidence>
<sequence>MVSLTIITLNKKLVAQYALSNLSMLTTYIYLDKNNVLFIDFILYVLIYVKRKSPFIKGL</sequence>
<evidence type="ECO:0000313" key="2">
    <source>
        <dbReference type="EMBL" id="GEP98991.1"/>
    </source>
</evidence>
<dbReference type="Proteomes" id="UP000321598">
    <property type="component" value="Unassembled WGS sequence"/>
</dbReference>
<protein>
    <submittedName>
        <fullName evidence="2">Uncharacterized protein</fullName>
    </submittedName>
</protein>
<gene>
    <name evidence="2" type="ORF">SAR03_00290</name>
</gene>
<proteinExistence type="predicted"/>
<feature type="transmembrane region" description="Helical" evidence="1">
    <location>
        <begin position="28"/>
        <end position="49"/>
    </location>
</feature>
<reference evidence="2 3" key="1">
    <citation type="submission" date="2019-07" db="EMBL/GenBank/DDBJ databases">
        <title>Whole genome shotgun sequence of Staphylococcus arlettae NBRC 109765.</title>
        <authorList>
            <person name="Hosoyama A."/>
            <person name="Uohara A."/>
            <person name="Ohji S."/>
            <person name="Ichikawa N."/>
        </authorList>
    </citation>
    <scope>NUCLEOTIDE SEQUENCE [LARGE SCALE GENOMIC DNA]</scope>
    <source>
        <strain evidence="2 3">NBRC 109765</strain>
    </source>
</reference>